<organism evidence="6 7">
    <name type="scientific">Rhodopirellula baltica (strain DSM 10527 / NCIMB 13988 / SH1)</name>
    <dbReference type="NCBI Taxonomy" id="243090"/>
    <lineage>
        <taxon>Bacteria</taxon>
        <taxon>Pseudomonadati</taxon>
        <taxon>Planctomycetota</taxon>
        <taxon>Planctomycetia</taxon>
        <taxon>Pirellulales</taxon>
        <taxon>Pirellulaceae</taxon>
        <taxon>Rhodopirellula</taxon>
    </lineage>
</organism>
<dbReference type="HOGENOM" id="CLU_038465_0_0_0"/>
<dbReference type="GO" id="GO:0020037">
    <property type="term" value="F:heme binding"/>
    <property type="evidence" value="ECO:0007669"/>
    <property type="project" value="InterPro"/>
</dbReference>
<dbReference type="SUPFAM" id="SSF46626">
    <property type="entry name" value="Cytochrome c"/>
    <property type="match status" value="1"/>
</dbReference>
<dbReference type="PANTHER" id="PTHR30600:SF9">
    <property type="entry name" value="BLR7738 PROTEIN"/>
    <property type="match status" value="1"/>
</dbReference>
<keyword evidence="2 4" id="KW-0479">Metal-binding</keyword>
<dbReference type="eggNOG" id="COG1858">
    <property type="taxonomic scope" value="Bacteria"/>
</dbReference>
<sequence>MESGSCVHERTNAFVVSWLATITSGSSQSLEPDTRADRHWSSMRSDHIRFLRIGQSLNCDSGRTVKLTRATRSFSRLADCFKLDPRKLNSRSHPFFQRFESMIRCCSQLDSHHFAKTRRLIAGCVFLLALPAISPSVHATEFAKTSANPQGNALRSDTRAIELGWEVLTRKALLPSDFSQEVINDIWRSWPDEAREKVENASPEDRLRAIYYRYGLSERPELVVRDDGVATFHSAEEQDSVGPPMQYVVDEDGNWTMNCLSCHGGSVYGTPTPGAPNNRYALQTLTEEVRSTKFRLGKPLGRMELGSLVIPLGTTNGTTNAVVFGMGLMHYRDSQLNLVQKTPQTFVHHDMDAPPWWHFYKRPYLYIDGFAQKGHRGLMQFTLVPENGPDFYREHENDFRNVFAFLSSLRAPKYDGPIDEDLAETGRHLFAQTCSRCHGTYGDDGGSYPNQMVSIDEIGTDPVRFEALPSEGRQKYADSWFAELGPGNSQKTLVNPEGYVAPPLDGVWASPPYFHNGSVPTLWHVLHPEERPVVWRRSEEAIDRERVGFQIELAEKTPLFQPDVLIRRSYFDTRRFGKNASGHDYPDELNEAEKRAVLEYLKTL</sequence>
<proteinExistence type="predicted"/>
<evidence type="ECO:0000256" key="2">
    <source>
        <dbReference type="ARBA" id="ARBA00022723"/>
    </source>
</evidence>
<dbReference type="GO" id="GO:0004130">
    <property type="term" value="F:cytochrome-c peroxidase activity"/>
    <property type="evidence" value="ECO:0000318"/>
    <property type="project" value="GO_Central"/>
</dbReference>
<dbReference type="AlphaFoldDB" id="Q7UGM5"/>
<evidence type="ECO:0000256" key="4">
    <source>
        <dbReference type="PROSITE-ProRule" id="PRU00433"/>
    </source>
</evidence>
<keyword evidence="7" id="KW-1185">Reference proteome</keyword>
<keyword evidence="1 4" id="KW-0349">Heme</keyword>
<reference evidence="6 7" key="1">
    <citation type="journal article" date="2003" name="Proc. Natl. Acad. Sci. U.S.A.">
        <title>Complete genome sequence of the marine planctomycete Pirellula sp. strain 1.</title>
        <authorList>
            <person name="Gloeckner F.O."/>
            <person name="Kube M."/>
            <person name="Bauer M."/>
            <person name="Teeling H."/>
            <person name="Lombardot T."/>
            <person name="Ludwig W."/>
            <person name="Gade D."/>
            <person name="Beck A."/>
            <person name="Borzym K."/>
            <person name="Heitmann K."/>
            <person name="Rabus R."/>
            <person name="Schlesner H."/>
            <person name="Amann R."/>
            <person name="Reinhardt R."/>
        </authorList>
    </citation>
    <scope>NUCLEOTIDE SEQUENCE [LARGE SCALE GENOMIC DNA]</scope>
    <source>
        <strain evidence="7">DSM 10527 / NCIMB 13988 / SH1</strain>
    </source>
</reference>
<feature type="domain" description="Cytochrome c" evidence="5">
    <location>
        <begin position="421"/>
        <end position="604"/>
    </location>
</feature>
<evidence type="ECO:0000313" key="6">
    <source>
        <dbReference type="EMBL" id="CAD78304.1"/>
    </source>
</evidence>
<dbReference type="Gene3D" id="1.10.760.10">
    <property type="entry name" value="Cytochrome c-like domain"/>
    <property type="match status" value="1"/>
</dbReference>
<accession>Q7UGM5</accession>
<dbReference type="Pfam" id="PF21419">
    <property type="entry name" value="RoxA-like_Cyt-c"/>
    <property type="match status" value="1"/>
</dbReference>
<dbReference type="InterPro" id="IPR036909">
    <property type="entry name" value="Cyt_c-like_dom_sf"/>
</dbReference>
<dbReference type="PATRIC" id="fig|243090.15.peg.2452"/>
<evidence type="ECO:0000256" key="3">
    <source>
        <dbReference type="ARBA" id="ARBA00023004"/>
    </source>
</evidence>
<dbReference type="STRING" id="243090.RB5128"/>
<dbReference type="Proteomes" id="UP000001025">
    <property type="component" value="Chromosome"/>
</dbReference>
<dbReference type="InterPro" id="IPR009056">
    <property type="entry name" value="Cyt_c-like_dom"/>
</dbReference>
<dbReference type="PROSITE" id="PS51007">
    <property type="entry name" value="CYTC"/>
    <property type="match status" value="1"/>
</dbReference>
<protein>
    <recommendedName>
        <fullName evidence="5">Cytochrome c domain-containing protein</fullName>
    </recommendedName>
</protein>
<dbReference type="GO" id="GO:0009055">
    <property type="term" value="F:electron transfer activity"/>
    <property type="evidence" value="ECO:0007669"/>
    <property type="project" value="InterPro"/>
</dbReference>
<name>Q7UGM5_RHOBA</name>
<dbReference type="GO" id="GO:0046872">
    <property type="term" value="F:metal ion binding"/>
    <property type="evidence" value="ECO:0007669"/>
    <property type="project" value="UniProtKB-KW"/>
</dbReference>
<dbReference type="EMBL" id="BX294141">
    <property type="protein sequence ID" value="CAD78304.1"/>
    <property type="molecule type" value="Genomic_DNA"/>
</dbReference>
<dbReference type="PANTHER" id="PTHR30600">
    <property type="entry name" value="CYTOCHROME C PEROXIDASE-RELATED"/>
    <property type="match status" value="1"/>
</dbReference>
<dbReference type="EnsemblBacteria" id="CAD78304">
    <property type="protein sequence ID" value="CAD78304"/>
    <property type="gene ID" value="RB5128"/>
</dbReference>
<evidence type="ECO:0000256" key="1">
    <source>
        <dbReference type="ARBA" id="ARBA00022617"/>
    </source>
</evidence>
<dbReference type="OrthoDB" id="417271at2"/>
<dbReference type="InParanoid" id="Q7UGM5"/>
<dbReference type="KEGG" id="rba:RB5128"/>
<keyword evidence="3 4" id="KW-0408">Iron</keyword>
<gene>
    <name evidence="6" type="ordered locus">RB5128</name>
</gene>
<dbReference type="InterPro" id="IPR051395">
    <property type="entry name" value="Cytochrome_c_Peroxidase/MauG"/>
</dbReference>
<evidence type="ECO:0000259" key="5">
    <source>
        <dbReference type="PROSITE" id="PS51007"/>
    </source>
</evidence>
<evidence type="ECO:0000313" key="7">
    <source>
        <dbReference type="Proteomes" id="UP000001025"/>
    </source>
</evidence>